<accession>A0A6C0CY27</accession>
<sequence>MRHKDANELIKIIYNHMGSYDLIITDGTGGIGGTSIYLMNKFKFVKTVEISEFHQKIIENNFKVYGFKNYKLYKNDYISIMNRLKQDVVIFDPPWGGKDYNQQKYMNLYLGGINMICIINDLFDKDKCKLVIFFIPFNYNLDTFKKNIKYKYKVINNRFIKVYK</sequence>
<protein>
    <recommendedName>
        <fullName evidence="2">Trimethylguanosine synthase</fullName>
    </recommendedName>
</protein>
<evidence type="ECO:0008006" key="2">
    <source>
        <dbReference type="Google" id="ProtNLM"/>
    </source>
</evidence>
<dbReference type="EMBL" id="MN739508">
    <property type="protein sequence ID" value="QHT09221.1"/>
    <property type="molecule type" value="Genomic_DNA"/>
</dbReference>
<dbReference type="InterPro" id="IPR019012">
    <property type="entry name" value="RNA_cap_Gua-N2-MeTrfase"/>
</dbReference>
<dbReference type="SUPFAM" id="SSF53335">
    <property type="entry name" value="S-adenosyl-L-methionine-dependent methyltransferases"/>
    <property type="match status" value="1"/>
</dbReference>
<dbReference type="InterPro" id="IPR002052">
    <property type="entry name" value="DNA_methylase_N6_adenine_CS"/>
</dbReference>
<reference evidence="1" key="1">
    <citation type="journal article" date="2020" name="Nature">
        <title>Giant virus diversity and host interactions through global metagenomics.</title>
        <authorList>
            <person name="Schulz F."/>
            <person name="Roux S."/>
            <person name="Paez-Espino D."/>
            <person name="Jungbluth S."/>
            <person name="Walsh D.A."/>
            <person name="Denef V.J."/>
            <person name="McMahon K.D."/>
            <person name="Konstantinidis K.T."/>
            <person name="Eloe-Fadrosh E.A."/>
            <person name="Kyrpides N.C."/>
            <person name="Woyke T."/>
        </authorList>
    </citation>
    <scope>NUCLEOTIDE SEQUENCE</scope>
    <source>
        <strain evidence="1">GVMAG-M-3300023110-24</strain>
    </source>
</reference>
<dbReference type="InterPro" id="IPR029063">
    <property type="entry name" value="SAM-dependent_MTases_sf"/>
</dbReference>
<organism evidence="1">
    <name type="scientific">viral metagenome</name>
    <dbReference type="NCBI Taxonomy" id="1070528"/>
    <lineage>
        <taxon>unclassified sequences</taxon>
        <taxon>metagenomes</taxon>
        <taxon>organismal metagenomes</taxon>
    </lineage>
</organism>
<dbReference type="AlphaFoldDB" id="A0A6C0CY27"/>
<dbReference type="PANTHER" id="PTHR14741">
    <property type="entry name" value="S-ADENOSYLMETHIONINE-DEPENDENT METHYLTRANSFERASE RELATED"/>
    <property type="match status" value="1"/>
</dbReference>
<dbReference type="GO" id="GO:0003676">
    <property type="term" value="F:nucleic acid binding"/>
    <property type="evidence" value="ECO:0007669"/>
    <property type="project" value="InterPro"/>
</dbReference>
<dbReference type="GO" id="GO:0071164">
    <property type="term" value="F:RNA cap trimethylguanosine synthase activity"/>
    <property type="evidence" value="ECO:0007669"/>
    <property type="project" value="TreeGrafter"/>
</dbReference>
<dbReference type="Pfam" id="PF09445">
    <property type="entry name" value="Methyltransf_15"/>
    <property type="match status" value="1"/>
</dbReference>
<dbReference type="Gene3D" id="3.40.50.150">
    <property type="entry name" value="Vaccinia Virus protein VP39"/>
    <property type="match status" value="1"/>
</dbReference>
<evidence type="ECO:0000313" key="1">
    <source>
        <dbReference type="EMBL" id="QHT09221.1"/>
    </source>
</evidence>
<dbReference type="PROSITE" id="PS00092">
    <property type="entry name" value="N6_MTASE"/>
    <property type="match status" value="1"/>
</dbReference>
<name>A0A6C0CY27_9ZZZZ</name>
<dbReference type="PANTHER" id="PTHR14741:SF32">
    <property type="entry name" value="TRIMETHYLGUANOSINE SYNTHASE"/>
    <property type="match status" value="1"/>
</dbReference>
<dbReference type="GO" id="GO:0005634">
    <property type="term" value="C:nucleus"/>
    <property type="evidence" value="ECO:0007669"/>
    <property type="project" value="TreeGrafter"/>
</dbReference>
<proteinExistence type="predicted"/>